<dbReference type="InterPro" id="IPR008979">
    <property type="entry name" value="Galactose-bd-like_sf"/>
</dbReference>
<reference evidence="3" key="1">
    <citation type="submission" date="2024-06" db="EMBL/GenBank/DDBJ databases">
        <authorList>
            <person name="Liu X."/>
            <person name="Lenzi L."/>
            <person name="Haldenby T S."/>
            <person name="Uol C."/>
        </authorList>
    </citation>
    <scope>NUCLEOTIDE SEQUENCE</scope>
</reference>
<dbReference type="Proteomes" id="UP001497525">
    <property type="component" value="Unassembled WGS sequence"/>
</dbReference>
<protein>
    <recommendedName>
        <fullName evidence="2">PITH domain-containing protein</fullName>
    </recommendedName>
</protein>
<evidence type="ECO:0000259" key="2">
    <source>
        <dbReference type="PROSITE" id="PS51532"/>
    </source>
</evidence>
<dbReference type="PANTHER" id="PTHR12175:SF1">
    <property type="entry name" value="PITH DOMAIN-CONTAINING PROTEIN 1"/>
    <property type="match status" value="1"/>
</dbReference>
<name>A0AAV2TJF8_CALDB</name>
<dbReference type="SUPFAM" id="SSF49785">
    <property type="entry name" value="Galactose-binding domain-like"/>
    <property type="match status" value="1"/>
</dbReference>
<dbReference type="EMBL" id="CAXLJL010000256">
    <property type="protein sequence ID" value="CAL5135223.1"/>
    <property type="molecule type" value="Genomic_DNA"/>
</dbReference>
<comment type="similarity">
    <text evidence="1">Belongs to the PITHD1 family.</text>
</comment>
<organism evidence="3 4">
    <name type="scientific">Calicophoron daubneyi</name>
    <name type="common">Rumen fluke</name>
    <name type="synonym">Paramphistomum daubneyi</name>
    <dbReference type="NCBI Taxonomy" id="300641"/>
    <lineage>
        <taxon>Eukaryota</taxon>
        <taxon>Metazoa</taxon>
        <taxon>Spiralia</taxon>
        <taxon>Lophotrochozoa</taxon>
        <taxon>Platyhelminthes</taxon>
        <taxon>Trematoda</taxon>
        <taxon>Digenea</taxon>
        <taxon>Plagiorchiida</taxon>
        <taxon>Pronocephalata</taxon>
        <taxon>Paramphistomoidea</taxon>
        <taxon>Paramphistomidae</taxon>
        <taxon>Calicophoron</taxon>
    </lineage>
</organism>
<dbReference type="InterPro" id="IPR045099">
    <property type="entry name" value="PITH1-like"/>
</dbReference>
<dbReference type="PROSITE" id="PS51532">
    <property type="entry name" value="PITH"/>
    <property type="match status" value="1"/>
</dbReference>
<dbReference type="GO" id="GO:0005737">
    <property type="term" value="C:cytoplasm"/>
    <property type="evidence" value="ECO:0007669"/>
    <property type="project" value="UniProtKB-ARBA"/>
</dbReference>
<evidence type="ECO:0000313" key="3">
    <source>
        <dbReference type="EMBL" id="CAL5135223.1"/>
    </source>
</evidence>
<dbReference type="PANTHER" id="PTHR12175">
    <property type="entry name" value="AD039 HT014 THIOREDOXIN FAMILY TRP26"/>
    <property type="match status" value="1"/>
</dbReference>
<evidence type="ECO:0000256" key="1">
    <source>
        <dbReference type="ARBA" id="ARBA00025788"/>
    </source>
</evidence>
<proteinExistence type="inferred from homology"/>
<accession>A0AAV2TJF8</accession>
<dbReference type="Pfam" id="PF06201">
    <property type="entry name" value="PITH"/>
    <property type="match status" value="1"/>
</dbReference>
<evidence type="ECO:0000313" key="4">
    <source>
        <dbReference type="Proteomes" id="UP001497525"/>
    </source>
</evidence>
<sequence length="150" mass="17046">MCEHTHGGRCCHSLQIENPAEAFSVYKFIDISSVECLNESVSGSGKLVFKPYEDRRSSSFVESESDEELLFNIPFTANIKLKGIIISGEPSDEHPKVVTLYRNRPFMTFSDTNVNNVVLVGVMINCCLYRMKVIRRYHCPSTRKARSFTP</sequence>
<gene>
    <name evidence="3" type="ORF">CDAUBV1_LOCUS9398</name>
</gene>
<feature type="domain" description="PITH" evidence="2">
    <location>
        <begin position="14"/>
        <end position="150"/>
    </location>
</feature>
<dbReference type="AlphaFoldDB" id="A0AAV2TJF8"/>
<comment type="caution">
    <text evidence="3">The sequence shown here is derived from an EMBL/GenBank/DDBJ whole genome shotgun (WGS) entry which is preliminary data.</text>
</comment>
<dbReference type="GO" id="GO:0005634">
    <property type="term" value="C:nucleus"/>
    <property type="evidence" value="ECO:0007669"/>
    <property type="project" value="TreeGrafter"/>
</dbReference>
<dbReference type="Gene3D" id="2.60.120.470">
    <property type="entry name" value="PITH domain"/>
    <property type="match status" value="1"/>
</dbReference>
<dbReference type="InterPro" id="IPR010400">
    <property type="entry name" value="PITH_dom"/>
</dbReference>
<dbReference type="InterPro" id="IPR037047">
    <property type="entry name" value="PITH_dom_sf"/>
</dbReference>